<accession>A0A5P8W7M7</accession>
<organism evidence="1 2">
    <name type="scientific">Nostoc sphaeroides CCNUC1</name>
    <dbReference type="NCBI Taxonomy" id="2653204"/>
    <lineage>
        <taxon>Bacteria</taxon>
        <taxon>Bacillati</taxon>
        <taxon>Cyanobacteriota</taxon>
        <taxon>Cyanophyceae</taxon>
        <taxon>Nostocales</taxon>
        <taxon>Nostocaceae</taxon>
        <taxon>Nostoc</taxon>
    </lineage>
</organism>
<protein>
    <submittedName>
        <fullName evidence="1">Uncharacterized protein</fullName>
    </submittedName>
</protein>
<evidence type="ECO:0000313" key="2">
    <source>
        <dbReference type="Proteomes" id="UP000326678"/>
    </source>
</evidence>
<dbReference type="Proteomes" id="UP000326678">
    <property type="component" value="Chromosome Gxm1"/>
</dbReference>
<keyword evidence="2" id="KW-1185">Reference proteome</keyword>
<reference evidence="1 2" key="1">
    <citation type="submission" date="2019-10" db="EMBL/GenBank/DDBJ databases">
        <title>Genomic and transcriptomic insights into the perfect genentic adaptation of a filamentous nitrogen-fixing cyanobacterium to rice fields.</title>
        <authorList>
            <person name="Chen Z."/>
        </authorList>
    </citation>
    <scope>NUCLEOTIDE SEQUENCE [LARGE SCALE GENOMIC DNA]</scope>
    <source>
        <strain evidence="1">CCNUC1</strain>
    </source>
</reference>
<dbReference type="EMBL" id="CP045226">
    <property type="protein sequence ID" value="QFS48777.1"/>
    <property type="molecule type" value="Genomic_DNA"/>
</dbReference>
<dbReference type="RefSeq" id="WP_225892281.1">
    <property type="nucleotide sequence ID" value="NZ_CP045226.1"/>
</dbReference>
<dbReference type="KEGG" id="nsh:GXM_06271"/>
<name>A0A5P8W7M7_9NOSO</name>
<evidence type="ECO:0000313" key="1">
    <source>
        <dbReference type="EMBL" id="QFS48777.1"/>
    </source>
</evidence>
<dbReference type="AlphaFoldDB" id="A0A5P8W7M7"/>
<proteinExistence type="predicted"/>
<gene>
    <name evidence="1" type="ORF">GXM_06271</name>
</gene>
<sequence length="45" mass="5032">MTIISDMLSNGNIHLATFRAISLQRSLPFLVLDNIYASQNHGNLM</sequence>